<evidence type="ECO:0000256" key="7">
    <source>
        <dbReference type="SAM" id="MobiDB-lite"/>
    </source>
</evidence>
<comment type="caution">
    <text evidence="9">The sequence shown here is derived from an EMBL/GenBank/DDBJ whole genome shotgun (WGS) entry which is preliminary data.</text>
</comment>
<dbReference type="RefSeq" id="WP_237484509.1">
    <property type="nucleotide sequence ID" value="NZ_CAKLCM010000002.1"/>
</dbReference>
<name>A0ABN8DG53_9VIBR</name>
<reference evidence="9" key="1">
    <citation type="submission" date="2021-12" db="EMBL/GenBank/DDBJ databases">
        <authorList>
            <person name="Rodrigo-Torres L."/>
            <person name="Arahal R. D."/>
            <person name="Lucena T."/>
        </authorList>
    </citation>
    <scope>NUCLEOTIDE SEQUENCE</scope>
    <source>
        <strain evidence="9">CECT 8226</strain>
    </source>
</reference>
<dbReference type="Gene3D" id="1.10.760.10">
    <property type="entry name" value="Cytochrome c-like domain"/>
    <property type="match status" value="2"/>
</dbReference>
<organism evidence="9 10">
    <name type="scientific">Vibrio hippocampi</name>
    <dbReference type="NCBI Taxonomy" id="654686"/>
    <lineage>
        <taxon>Bacteria</taxon>
        <taxon>Pseudomonadati</taxon>
        <taxon>Pseudomonadota</taxon>
        <taxon>Gammaproteobacteria</taxon>
        <taxon>Vibrionales</taxon>
        <taxon>Vibrionaceae</taxon>
        <taxon>Vibrio</taxon>
    </lineage>
</organism>
<dbReference type="SUPFAM" id="SSF46626">
    <property type="entry name" value="Cytochrome c"/>
    <property type="match status" value="2"/>
</dbReference>
<dbReference type="Pfam" id="PF03150">
    <property type="entry name" value="CCP_MauG"/>
    <property type="match status" value="1"/>
</dbReference>
<evidence type="ECO:0000256" key="3">
    <source>
        <dbReference type="ARBA" id="ARBA00022723"/>
    </source>
</evidence>
<evidence type="ECO:0000256" key="4">
    <source>
        <dbReference type="ARBA" id="ARBA00023002"/>
    </source>
</evidence>
<sequence length="367" mass="40732">MRNKKLFAFCAIVMLSAIGLLLFDGYRSVNHGETASQDELHGHSHDDDHNHGSDKEPHHNALSYASLVTSDAPIQPILPYEEGDEDVIRLGWVLFRDTNLSSNNKVSCQSCHDLNTNGAEPLSVSIGVNGVGKRNSLTVFNVAHNYRFFWDGRVNTLQDQIDGPVHDPVEMDSSWQKIVDYVTASNQYLALFARADLTPSEETIKHAMVEFMKSLTTMNAPFDQYLMGDSDAINESAVRGWQTFQSLGCIACHRGTNVGGGLVMQFGYFGVDSRGAERSNDLGRFNVTSKQEDKHLFRVASLRNVAITSPYFHDGMTGSLDEAIKIMARSQLGKELEPDTVADIKAFLESLTGERPTILEELQNEQN</sequence>
<keyword evidence="5 6" id="KW-0408">Iron</keyword>
<keyword evidence="2 6" id="KW-0349">Heme</keyword>
<proteinExistence type="predicted"/>
<keyword evidence="10" id="KW-1185">Reference proteome</keyword>
<dbReference type="InterPro" id="IPR004852">
    <property type="entry name" value="Di-haem_cyt_c_peroxidsae"/>
</dbReference>
<accession>A0ABN8DG53</accession>
<dbReference type="InterPro" id="IPR036909">
    <property type="entry name" value="Cyt_c-like_dom_sf"/>
</dbReference>
<dbReference type="Proteomes" id="UP000838160">
    <property type="component" value="Unassembled WGS sequence"/>
</dbReference>
<evidence type="ECO:0000256" key="2">
    <source>
        <dbReference type="ARBA" id="ARBA00022617"/>
    </source>
</evidence>
<dbReference type="InterPro" id="IPR009056">
    <property type="entry name" value="Cyt_c-like_dom"/>
</dbReference>
<evidence type="ECO:0000256" key="5">
    <source>
        <dbReference type="ARBA" id="ARBA00023004"/>
    </source>
</evidence>
<dbReference type="PROSITE" id="PS51007">
    <property type="entry name" value="CYTC"/>
    <property type="match status" value="1"/>
</dbReference>
<keyword evidence="3 6" id="KW-0479">Metal-binding</keyword>
<dbReference type="PANTHER" id="PTHR30600:SF7">
    <property type="entry name" value="CYTOCHROME C PEROXIDASE-RELATED"/>
    <property type="match status" value="1"/>
</dbReference>
<feature type="compositionally biased region" description="Basic and acidic residues" evidence="7">
    <location>
        <begin position="38"/>
        <end position="58"/>
    </location>
</feature>
<evidence type="ECO:0000313" key="9">
    <source>
        <dbReference type="EMBL" id="CAH0526079.1"/>
    </source>
</evidence>
<dbReference type="EMBL" id="CAKLCM010000002">
    <property type="protein sequence ID" value="CAH0526079.1"/>
    <property type="molecule type" value="Genomic_DNA"/>
</dbReference>
<feature type="region of interest" description="Disordered" evidence="7">
    <location>
        <begin position="34"/>
        <end position="58"/>
    </location>
</feature>
<gene>
    <name evidence="9" type="ORF">VHP8226_01566</name>
</gene>
<comment type="subcellular location">
    <subcellularLocation>
        <location evidence="1">Cell envelope</location>
    </subcellularLocation>
</comment>
<evidence type="ECO:0000256" key="6">
    <source>
        <dbReference type="PROSITE-ProRule" id="PRU00433"/>
    </source>
</evidence>
<dbReference type="InterPro" id="IPR051395">
    <property type="entry name" value="Cytochrome_c_Peroxidase/MauG"/>
</dbReference>
<protein>
    <recommendedName>
        <fullName evidence="8">Cytochrome c domain-containing protein</fullName>
    </recommendedName>
</protein>
<keyword evidence="4" id="KW-0560">Oxidoreductase</keyword>
<feature type="domain" description="Cytochrome c" evidence="8">
    <location>
        <begin position="235"/>
        <end position="352"/>
    </location>
</feature>
<dbReference type="PANTHER" id="PTHR30600">
    <property type="entry name" value="CYTOCHROME C PEROXIDASE-RELATED"/>
    <property type="match status" value="1"/>
</dbReference>
<evidence type="ECO:0000259" key="8">
    <source>
        <dbReference type="PROSITE" id="PS51007"/>
    </source>
</evidence>
<evidence type="ECO:0000256" key="1">
    <source>
        <dbReference type="ARBA" id="ARBA00004196"/>
    </source>
</evidence>
<evidence type="ECO:0000313" key="10">
    <source>
        <dbReference type="Proteomes" id="UP000838160"/>
    </source>
</evidence>